<comment type="caution">
    <text evidence="3">The sequence shown here is derived from an EMBL/GenBank/DDBJ whole genome shotgun (WGS) entry which is preliminary data.</text>
</comment>
<keyword evidence="4" id="KW-1185">Reference proteome</keyword>
<organism evidence="3 4">
    <name type="scientific">Aeromonas caviae</name>
    <name type="common">Aeromonas punctata</name>
    <dbReference type="NCBI Taxonomy" id="648"/>
    <lineage>
        <taxon>Bacteria</taxon>
        <taxon>Pseudomonadati</taxon>
        <taxon>Pseudomonadota</taxon>
        <taxon>Gammaproteobacteria</taxon>
        <taxon>Aeromonadales</taxon>
        <taxon>Aeromonadaceae</taxon>
        <taxon>Aeromonas</taxon>
    </lineage>
</organism>
<dbReference type="Proteomes" id="UP001304847">
    <property type="component" value="Unassembled WGS sequence"/>
</dbReference>
<keyword evidence="1" id="KW-1133">Transmembrane helix</keyword>
<evidence type="ECO:0000313" key="4">
    <source>
        <dbReference type="Proteomes" id="UP001304847"/>
    </source>
</evidence>
<evidence type="ECO:0000256" key="1">
    <source>
        <dbReference type="SAM" id="Phobius"/>
    </source>
</evidence>
<name>A0ABU5WD87_AERCA</name>
<feature type="transmembrane region" description="Helical" evidence="1">
    <location>
        <begin position="90"/>
        <end position="110"/>
    </location>
</feature>
<keyword evidence="1" id="KW-0812">Transmembrane</keyword>
<dbReference type="EMBL" id="JAYGOJ010000279">
    <property type="protein sequence ID" value="MEA9438804.1"/>
    <property type="molecule type" value="Genomic_DNA"/>
</dbReference>
<dbReference type="InterPro" id="IPR000315">
    <property type="entry name" value="Znf_B-box"/>
</dbReference>
<dbReference type="RefSeq" id="WP_323581166.1">
    <property type="nucleotide sequence ID" value="NZ_JAYGOJ010000279.1"/>
</dbReference>
<keyword evidence="1" id="KW-0472">Membrane</keyword>
<feature type="domain" description="B box-type" evidence="2">
    <location>
        <begin position="1"/>
        <end position="41"/>
    </location>
</feature>
<evidence type="ECO:0000313" key="3">
    <source>
        <dbReference type="EMBL" id="MEA9438804.1"/>
    </source>
</evidence>
<gene>
    <name evidence="3" type="ORF">VCX44_24195</name>
</gene>
<sequence length="122" mass="13469">MHCFNHKDSSAIGLCKCCSKGLCIDCATDLDHGLACKDKHDEQVEAMNMIIEKNVKVYAAAPKNVLIAPIFYLFMGLIFSGFGYQTRDSFASLPFVMGIGFIVFAVVVYVRNKTLFSSNKNA</sequence>
<reference evidence="3 4" key="1">
    <citation type="submission" date="2023-12" db="EMBL/GenBank/DDBJ databases">
        <title>Characterization of antibiotic resistance in Aeromonas spp. in hospital effluent.</title>
        <authorList>
            <person name="Negoseki B.R.S."/>
            <person name="Krul D."/>
            <person name="Siqueira A.C."/>
            <person name="Almeida M."/>
            <person name="Mesa D."/>
            <person name="Conte D."/>
            <person name="Dalla-Costa L.M."/>
        </authorList>
    </citation>
    <scope>NUCLEOTIDE SEQUENCE [LARGE SCALE GENOMIC DNA]</scope>
    <source>
        <strain evidence="3 4">36v</strain>
    </source>
</reference>
<protein>
    <recommendedName>
        <fullName evidence="2">B box-type domain-containing protein</fullName>
    </recommendedName>
</protein>
<evidence type="ECO:0000259" key="2">
    <source>
        <dbReference type="PROSITE" id="PS50119"/>
    </source>
</evidence>
<dbReference type="PROSITE" id="PS50119">
    <property type="entry name" value="ZF_BBOX"/>
    <property type="match status" value="1"/>
</dbReference>
<feature type="transmembrane region" description="Helical" evidence="1">
    <location>
        <begin position="65"/>
        <end position="84"/>
    </location>
</feature>
<accession>A0ABU5WD87</accession>
<proteinExistence type="predicted"/>